<accession>T1JHV2</accession>
<proteinExistence type="predicted"/>
<sequence length="396" mass="45034">MAKNAEWVNNSIDDLGLGFVNRVWRVLFGFYGLQVDILDGESKSWKKIIYGVVIRVAHGVAILHFIFIFGCRFKYKENQQIHHAFGLLAISNLLLTSYFTAIVCLRREKRIIGLYSKIVRNLSSAGGLLKKFDRSTKKYFFGLIVNSVVLGIIHILAEVENGDINGIYRKIYADFGIHNYLLSKITAWYDCFVIIVFSYCFMDAMIVYFIHLCAGLAFNFVLFNRCLGAELRGMSLSPSKLNLLRHKYAFIAGLIEDIGVIFSPLILLWIFSLVTNLCYDIRVLKATMPSGTVLPIARFVFQFFRGIIFIFMIFKVASRINTQADLMKQKLSSKVMAENRDNDTSKTFYANYSLFSETINRCQVGISISGLFTLNMTSLLSIAGTVLTYTIILYQS</sequence>
<dbReference type="PANTHER" id="PTHR21421:SF29">
    <property type="entry name" value="GUSTATORY RECEPTOR 5A FOR TREHALOSE-RELATED"/>
    <property type="match status" value="1"/>
</dbReference>
<evidence type="ECO:0000256" key="2">
    <source>
        <dbReference type="ARBA" id="ARBA00022475"/>
    </source>
</evidence>
<feature type="transmembrane region" description="Helical" evidence="7">
    <location>
        <begin position="206"/>
        <end position="227"/>
    </location>
</feature>
<feature type="transmembrane region" description="Helical" evidence="7">
    <location>
        <begin position="371"/>
        <end position="394"/>
    </location>
</feature>
<name>T1JHV2_STRMM</name>
<keyword evidence="9" id="KW-1185">Reference proteome</keyword>
<dbReference type="PhylomeDB" id="T1JHV2"/>
<dbReference type="HOGENOM" id="CLU_055904_0_0_1"/>
<evidence type="ECO:0000256" key="3">
    <source>
        <dbReference type="ARBA" id="ARBA00022692"/>
    </source>
</evidence>
<dbReference type="GO" id="GO:0050909">
    <property type="term" value="P:sensory perception of taste"/>
    <property type="evidence" value="ECO:0007669"/>
    <property type="project" value="InterPro"/>
</dbReference>
<keyword evidence="2" id="KW-1003">Cell membrane</keyword>
<evidence type="ECO:0000256" key="4">
    <source>
        <dbReference type="ARBA" id="ARBA00022989"/>
    </source>
</evidence>
<protein>
    <recommendedName>
        <fullName evidence="10">Gustatory receptor</fullName>
    </recommendedName>
</protein>
<keyword evidence="4 7" id="KW-1133">Transmembrane helix</keyword>
<dbReference type="GO" id="GO:0051606">
    <property type="term" value="P:detection of stimulus"/>
    <property type="evidence" value="ECO:0007669"/>
    <property type="project" value="UniProtKB-ARBA"/>
</dbReference>
<feature type="transmembrane region" description="Helical" evidence="7">
    <location>
        <begin position="139"/>
        <end position="157"/>
    </location>
</feature>
<dbReference type="PANTHER" id="PTHR21421">
    <property type="entry name" value="GUSTATORY RECEPTOR"/>
    <property type="match status" value="1"/>
</dbReference>
<organism evidence="8 9">
    <name type="scientific">Strigamia maritima</name>
    <name type="common">European centipede</name>
    <name type="synonym">Geophilus maritimus</name>
    <dbReference type="NCBI Taxonomy" id="126957"/>
    <lineage>
        <taxon>Eukaryota</taxon>
        <taxon>Metazoa</taxon>
        <taxon>Ecdysozoa</taxon>
        <taxon>Arthropoda</taxon>
        <taxon>Myriapoda</taxon>
        <taxon>Chilopoda</taxon>
        <taxon>Pleurostigmophora</taxon>
        <taxon>Geophilomorpha</taxon>
        <taxon>Linotaeniidae</taxon>
        <taxon>Strigamia</taxon>
    </lineage>
</organism>
<keyword evidence="6" id="KW-0675">Receptor</keyword>
<evidence type="ECO:0000256" key="7">
    <source>
        <dbReference type="SAM" id="Phobius"/>
    </source>
</evidence>
<feature type="transmembrane region" description="Helical" evidence="7">
    <location>
        <begin position="48"/>
        <end position="69"/>
    </location>
</feature>
<evidence type="ECO:0000256" key="6">
    <source>
        <dbReference type="ARBA" id="ARBA00023170"/>
    </source>
</evidence>
<evidence type="ECO:0008006" key="10">
    <source>
        <dbReference type="Google" id="ProtNLM"/>
    </source>
</evidence>
<comment type="subcellular location">
    <subcellularLocation>
        <location evidence="1">Cell membrane</location>
        <topology evidence="1">Multi-pass membrane protein</topology>
    </subcellularLocation>
</comment>
<evidence type="ECO:0000256" key="5">
    <source>
        <dbReference type="ARBA" id="ARBA00023136"/>
    </source>
</evidence>
<evidence type="ECO:0000256" key="1">
    <source>
        <dbReference type="ARBA" id="ARBA00004651"/>
    </source>
</evidence>
<dbReference type="EMBL" id="AFFK01019720">
    <property type="status" value="NOT_ANNOTATED_CDS"/>
    <property type="molecule type" value="Genomic_DNA"/>
</dbReference>
<evidence type="ECO:0000313" key="8">
    <source>
        <dbReference type="EnsemblMetazoa" id="SMAR013433-PA"/>
    </source>
</evidence>
<reference evidence="9" key="1">
    <citation type="submission" date="2011-05" db="EMBL/GenBank/DDBJ databases">
        <authorList>
            <person name="Richards S.R."/>
            <person name="Qu J."/>
            <person name="Jiang H."/>
            <person name="Jhangiani S.N."/>
            <person name="Agravi P."/>
            <person name="Goodspeed R."/>
            <person name="Gross S."/>
            <person name="Mandapat C."/>
            <person name="Jackson L."/>
            <person name="Mathew T."/>
            <person name="Pu L."/>
            <person name="Thornton R."/>
            <person name="Saada N."/>
            <person name="Wilczek-Boney K.B."/>
            <person name="Lee S."/>
            <person name="Kovar C."/>
            <person name="Wu Y."/>
            <person name="Scherer S.E."/>
            <person name="Worley K.C."/>
            <person name="Muzny D.M."/>
            <person name="Gibbs R."/>
        </authorList>
    </citation>
    <scope>NUCLEOTIDE SEQUENCE</scope>
    <source>
        <strain evidence="9">Brora</strain>
    </source>
</reference>
<evidence type="ECO:0000313" key="9">
    <source>
        <dbReference type="Proteomes" id="UP000014500"/>
    </source>
</evidence>
<keyword evidence="3 7" id="KW-0812">Transmembrane</keyword>
<dbReference type="Pfam" id="PF08395">
    <property type="entry name" value="7tm_7"/>
    <property type="match status" value="1"/>
</dbReference>
<dbReference type="InterPro" id="IPR013604">
    <property type="entry name" value="7TM_chemorcpt"/>
</dbReference>
<keyword evidence="5 7" id="KW-0472">Membrane</keyword>
<dbReference type="Proteomes" id="UP000014500">
    <property type="component" value="Unassembled WGS sequence"/>
</dbReference>
<feature type="transmembrane region" description="Helical" evidence="7">
    <location>
        <begin position="292"/>
        <end position="314"/>
    </location>
</feature>
<reference evidence="8" key="2">
    <citation type="submission" date="2015-02" db="UniProtKB">
        <authorList>
            <consortium name="EnsemblMetazoa"/>
        </authorList>
    </citation>
    <scope>IDENTIFICATION</scope>
</reference>
<dbReference type="GO" id="GO:0005886">
    <property type="term" value="C:plasma membrane"/>
    <property type="evidence" value="ECO:0007669"/>
    <property type="project" value="UniProtKB-SubCell"/>
</dbReference>
<feature type="transmembrane region" description="Helical" evidence="7">
    <location>
        <begin position="248"/>
        <end position="272"/>
    </location>
</feature>
<dbReference type="GO" id="GO:0038023">
    <property type="term" value="F:signaling receptor activity"/>
    <property type="evidence" value="ECO:0007669"/>
    <property type="project" value="UniProtKB-ARBA"/>
</dbReference>
<feature type="transmembrane region" description="Helical" evidence="7">
    <location>
        <begin position="81"/>
        <end position="105"/>
    </location>
</feature>
<dbReference type="AlphaFoldDB" id="T1JHV2"/>
<dbReference type="EnsemblMetazoa" id="SMAR013433-RA">
    <property type="protein sequence ID" value="SMAR013433-PA"/>
    <property type="gene ID" value="SMAR013433"/>
</dbReference>